<sequence>MALLLAFACSIERAAAAAMTSAPTNYNHANNNHDKRNQGNRNQDNCLRQALNTKSTASITTFYVTYTQTVNQAPAGVSAYVSQCSGSPSRISRMCSSVMSSSSLTSPTTLSAIVQLSFFSQGVSIPFSIERIRLNIGSLRRLGHVWATVSAVEQQISGIAQQLFTPVILEGRLTQDTSWP</sequence>
<dbReference type="EMBL" id="KN832879">
    <property type="protein sequence ID" value="KIM99313.1"/>
    <property type="molecule type" value="Genomic_DNA"/>
</dbReference>
<protein>
    <submittedName>
        <fullName evidence="2">Uncharacterized protein</fullName>
    </submittedName>
</protein>
<dbReference type="HOGENOM" id="CLU_1496665_0_0_1"/>
<reference evidence="2 3" key="1">
    <citation type="submission" date="2014-04" db="EMBL/GenBank/DDBJ databases">
        <authorList>
            <consortium name="DOE Joint Genome Institute"/>
            <person name="Kuo A."/>
            <person name="Martino E."/>
            <person name="Perotto S."/>
            <person name="Kohler A."/>
            <person name="Nagy L.G."/>
            <person name="Floudas D."/>
            <person name="Copeland A."/>
            <person name="Barry K.W."/>
            <person name="Cichocki N."/>
            <person name="Veneault-Fourrey C."/>
            <person name="LaButti K."/>
            <person name="Lindquist E.A."/>
            <person name="Lipzen A."/>
            <person name="Lundell T."/>
            <person name="Morin E."/>
            <person name="Murat C."/>
            <person name="Sun H."/>
            <person name="Tunlid A."/>
            <person name="Henrissat B."/>
            <person name="Grigoriev I.V."/>
            <person name="Hibbett D.S."/>
            <person name="Martin F."/>
            <person name="Nordberg H.P."/>
            <person name="Cantor M.N."/>
            <person name="Hua S.X."/>
        </authorList>
    </citation>
    <scope>NUCLEOTIDE SEQUENCE [LARGE SCALE GENOMIC DNA]</scope>
    <source>
        <strain evidence="2 3">Zn</strain>
    </source>
</reference>
<dbReference type="AlphaFoldDB" id="A0A0C3CK31"/>
<evidence type="ECO:0000313" key="2">
    <source>
        <dbReference type="EMBL" id="KIM99313.1"/>
    </source>
</evidence>
<proteinExistence type="predicted"/>
<dbReference type="InParanoid" id="A0A0C3CK31"/>
<evidence type="ECO:0000313" key="3">
    <source>
        <dbReference type="Proteomes" id="UP000054321"/>
    </source>
</evidence>
<dbReference type="Proteomes" id="UP000054321">
    <property type="component" value="Unassembled WGS sequence"/>
</dbReference>
<gene>
    <name evidence="2" type="ORF">OIDMADRAFT_56458</name>
</gene>
<reference evidence="3" key="2">
    <citation type="submission" date="2015-01" db="EMBL/GenBank/DDBJ databases">
        <title>Evolutionary Origins and Diversification of the Mycorrhizal Mutualists.</title>
        <authorList>
            <consortium name="DOE Joint Genome Institute"/>
            <consortium name="Mycorrhizal Genomics Consortium"/>
            <person name="Kohler A."/>
            <person name="Kuo A."/>
            <person name="Nagy L.G."/>
            <person name="Floudas D."/>
            <person name="Copeland A."/>
            <person name="Barry K.W."/>
            <person name="Cichocki N."/>
            <person name="Veneault-Fourrey C."/>
            <person name="LaButti K."/>
            <person name="Lindquist E.A."/>
            <person name="Lipzen A."/>
            <person name="Lundell T."/>
            <person name="Morin E."/>
            <person name="Murat C."/>
            <person name="Riley R."/>
            <person name="Ohm R."/>
            <person name="Sun H."/>
            <person name="Tunlid A."/>
            <person name="Henrissat B."/>
            <person name="Grigoriev I.V."/>
            <person name="Hibbett D.S."/>
            <person name="Martin F."/>
        </authorList>
    </citation>
    <scope>NUCLEOTIDE SEQUENCE [LARGE SCALE GENOMIC DNA]</scope>
    <source>
        <strain evidence="3">Zn</strain>
    </source>
</reference>
<organism evidence="2 3">
    <name type="scientific">Oidiodendron maius (strain Zn)</name>
    <dbReference type="NCBI Taxonomy" id="913774"/>
    <lineage>
        <taxon>Eukaryota</taxon>
        <taxon>Fungi</taxon>
        <taxon>Dikarya</taxon>
        <taxon>Ascomycota</taxon>
        <taxon>Pezizomycotina</taxon>
        <taxon>Leotiomycetes</taxon>
        <taxon>Leotiomycetes incertae sedis</taxon>
        <taxon>Myxotrichaceae</taxon>
        <taxon>Oidiodendron</taxon>
    </lineage>
</organism>
<keyword evidence="1" id="KW-0732">Signal</keyword>
<feature type="signal peptide" evidence="1">
    <location>
        <begin position="1"/>
        <end position="16"/>
    </location>
</feature>
<feature type="chain" id="PRO_5002162556" evidence="1">
    <location>
        <begin position="17"/>
        <end position="180"/>
    </location>
</feature>
<name>A0A0C3CK31_OIDMZ</name>
<keyword evidence="3" id="KW-1185">Reference proteome</keyword>
<accession>A0A0C3CK31</accession>
<evidence type="ECO:0000256" key="1">
    <source>
        <dbReference type="SAM" id="SignalP"/>
    </source>
</evidence>